<feature type="transmembrane region" description="Helical" evidence="1">
    <location>
        <begin position="12"/>
        <end position="31"/>
    </location>
</feature>
<evidence type="ECO:0000313" key="2">
    <source>
        <dbReference type="EMBL" id="DAF44534.1"/>
    </source>
</evidence>
<dbReference type="EMBL" id="BK032511">
    <property type="protein sequence ID" value="DAF44534.1"/>
    <property type="molecule type" value="Genomic_DNA"/>
</dbReference>
<proteinExistence type="predicted"/>
<sequence length="32" mass="3912">MARIDFYIPHSYIFRPTIIRIFFLLTFSCILC</sequence>
<keyword evidence="1" id="KW-0472">Membrane</keyword>
<evidence type="ECO:0000256" key="1">
    <source>
        <dbReference type="SAM" id="Phobius"/>
    </source>
</evidence>
<organism evidence="2">
    <name type="scientific">Podoviridae sp. ct8Lf7</name>
    <dbReference type="NCBI Taxonomy" id="2827723"/>
    <lineage>
        <taxon>Viruses</taxon>
        <taxon>Duplodnaviria</taxon>
        <taxon>Heunggongvirae</taxon>
        <taxon>Uroviricota</taxon>
        <taxon>Caudoviricetes</taxon>
    </lineage>
</organism>
<name>A0A8S5S0M7_9CAUD</name>
<keyword evidence="1" id="KW-0812">Transmembrane</keyword>
<reference evidence="2" key="1">
    <citation type="journal article" date="2021" name="Proc. Natl. Acad. Sci. U.S.A.">
        <title>A Catalog of Tens of Thousands of Viruses from Human Metagenomes Reveals Hidden Associations with Chronic Diseases.</title>
        <authorList>
            <person name="Tisza M.J."/>
            <person name="Buck C.B."/>
        </authorList>
    </citation>
    <scope>NUCLEOTIDE SEQUENCE</scope>
    <source>
        <strain evidence="2">Ct8Lf7</strain>
    </source>
</reference>
<keyword evidence="1" id="KW-1133">Transmembrane helix</keyword>
<accession>A0A8S5S0M7</accession>
<protein>
    <submittedName>
        <fullName evidence="2">Uncharacterized protein</fullName>
    </submittedName>
</protein>